<name>A0A6C0HFJ8_9ZZZZ</name>
<dbReference type="AlphaFoldDB" id="A0A6C0HFJ8"/>
<sequence>MSSISVTSIKNWILQDPLLDYLNLHGDETEKDIFEFEECNFTTYIMNKGNEYEKKVYEYIHEQSRKFGYSISEINRNNFYADTKQAFKDKNDIILQPFIKNWTTGLFGFPDIVIKKKLLNRLFQCDNVIEGGDDEYVCIDIKYSSCSEKNGLFNIENNYHTFIACQVMLYGQIINNDKKQKINYGFVLPKDSNKLLAVELNNKERSDLCDMALNWYQYVKTHKEDFDLGVCKPNMVELLPNMNNTMDYPWRKYKTKLAHQYKELSLISGFGNRLRNGLHNSKQYTFETNLTEKYEKYLQQKNLIESFCDKSLTSKLNKNITIPIGKLYVDIETCYVFEQKKEIIVMITAGYMNYGVIHYCNYTGDEEQILKEFKEDIETHFKNDTLVHYGGGEPKLFKKLNLTNKVEDLRETFIKNFMNNNQLNNLTGFSIKEIMTSLKLSGVINENPYDICCIKSGIEVLSIYNYMFENRLINDRKLLEDEVMKYNKADVKSLYVIDYYLNNL</sequence>
<reference evidence="1" key="1">
    <citation type="journal article" date="2020" name="Nature">
        <title>Giant virus diversity and host interactions through global metagenomics.</title>
        <authorList>
            <person name="Schulz F."/>
            <person name="Roux S."/>
            <person name="Paez-Espino D."/>
            <person name="Jungbluth S."/>
            <person name="Walsh D.A."/>
            <person name="Denef V.J."/>
            <person name="McMahon K.D."/>
            <person name="Konstantinidis K.T."/>
            <person name="Eloe-Fadrosh E.A."/>
            <person name="Kyrpides N.C."/>
            <person name="Woyke T."/>
        </authorList>
    </citation>
    <scope>NUCLEOTIDE SEQUENCE</scope>
    <source>
        <strain evidence="1">GVMAG-M-3300023179-92</strain>
    </source>
</reference>
<dbReference type="EMBL" id="MN739938">
    <property type="protein sequence ID" value="QHT78803.1"/>
    <property type="molecule type" value="Genomic_DNA"/>
</dbReference>
<protein>
    <submittedName>
        <fullName evidence="1">Uncharacterized protein</fullName>
    </submittedName>
</protein>
<accession>A0A6C0HFJ8</accession>
<proteinExistence type="predicted"/>
<evidence type="ECO:0000313" key="1">
    <source>
        <dbReference type="EMBL" id="QHT78803.1"/>
    </source>
</evidence>
<organism evidence="1">
    <name type="scientific">viral metagenome</name>
    <dbReference type="NCBI Taxonomy" id="1070528"/>
    <lineage>
        <taxon>unclassified sequences</taxon>
        <taxon>metagenomes</taxon>
        <taxon>organismal metagenomes</taxon>
    </lineage>
</organism>